<evidence type="ECO:0000256" key="1">
    <source>
        <dbReference type="ARBA" id="ARBA00001970"/>
    </source>
</evidence>
<dbReference type="InterPro" id="IPR036851">
    <property type="entry name" value="Chloroperoxidase-like_sf"/>
</dbReference>
<evidence type="ECO:0000313" key="10">
    <source>
        <dbReference type="EMBL" id="KAE9314123.1"/>
    </source>
</evidence>
<comment type="cofactor">
    <cofactor evidence="1">
        <name>heme b</name>
        <dbReference type="ChEBI" id="CHEBI:60344"/>
    </cofactor>
</comment>
<dbReference type="InterPro" id="IPR000028">
    <property type="entry name" value="Chloroperoxidase"/>
</dbReference>
<comment type="caution">
    <text evidence="10">The sequence shown here is derived from an EMBL/GenBank/DDBJ whole genome shotgun (WGS) entry which is preliminary data.</text>
</comment>
<dbReference type="EMBL" id="QXFY01001585">
    <property type="protein sequence ID" value="KAE9314123.1"/>
    <property type="molecule type" value="Genomic_DNA"/>
</dbReference>
<feature type="domain" description="Heme haloperoxidase family profile" evidence="9">
    <location>
        <begin position="41"/>
        <end position="246"/>
    </location>
</feature>
<dbReference type="PANTHER" id="PTHR33577:SF9">
    <property type="entry name" value="PEROXIDASE STCC"/>
    <property type="match status" value="1"/>
</dbReference>
<name>A0A6G0R275_9STRA</name>
<keyword evidence="8" id="KW-0732">Signal</keyword>
<dbReference type="GO" id="GO:0046872">
    <property type="term" value="F:metal ion binding"/>
    <property type="evidence" value="ECO:0007669"/>
    <property type="project" value="UniProtKB-KW"/>
</dbReference>
<keyword evidence="5" id="KW-0560">Oxidoreductase</keyword>
<feature type="signal peptide" evidence="8">
    <location>
        <begin position="1"/>
        <end position="20"/>
    </location>
</feature>
<comment type="similarity">
    <text evidence="7">Belongs to the chloroperoxidase family.</text>
</comment>
<proteinExistence type="inferred from homology"/>
<evidence type="ECO:0000256" key="7">
    <source>
        <dbReference type="ARBA" id="ARBA00025795"/>
    </source>
</evidence>
<keyword evidence="2" id="KW-0575">Peroxidase</keyword>
<evidence type="ECO:0000313" key="11">
    <source>
        <dbReference type="Proteomes" id="UP000486351"/>
    </source>
</evidence>
<protein>
    <recommendedName>
        <fullName evidence="9">Heme haloperoxidase family profile domain-containing protein</fullName>
    </recommendedName>
</protein>
<organism evidence="10 11">
    <name type="scientific">Phytophthora fragariae</name>
    <dbReference type="NCBI Taxonomy" id="53985"/>
    <lineage>
        <taxon>Eukaryota</taxon>
        <taxon>Sar</taxon>
        <taxon>Stramenopiles</taxon>
        <taxon>Oomycota</taxon>
        <taxon>Peronosporomycetes</taxon>
        <taxon>Peronosporales</taxon>
        <taxon>Peronosporaceae</taxon>
        <taxon>Phytophthora</taxon>
    </lineage>
</organism>
<evidence type="ECO:0000256" key="6">
    <source>
        <dbReference type="ARBA" id="ARBA00023004"/>
    </source>
</evidence>
<dbReference type="Proteomes" id="UP000486351">
    <property type="component" value="Unassembled WGS sequence"/>
</dbReference>
<evidence type="ECO:0000256" key="2">
    <source>
        <dbReference type="ARBA" id="ARBA00022559"/>
    </source>
</evidence>
<reference evidence="10 11" key="1">
    <citation type="submission" date="2018-09" db="EMBL/GenBank/DDBJ databases">
        <title>Genomic investigation of the strawberry pathogen Phytophthora fragariae indicates pathogenicity is determined by transcriptional variation in three key races.</title>
        <authorList>
            <person name="Adams T.M."/>
            <person name="Armitage A.D."/>
            <person name="Sobczyk M.K."/>
            <person name="Bates H.J."/>
            <person name="Dunwell J.M."/>
            <person name="Nellist C.F."/>
            <person name="Harrison R.J."/>
        </authorList>
    </citation>
    <scope>NUCLEOTIDE SEQUENCE [LARGE SCALE GENOMIC DNA]</scope>
    <source>
        <strain evidence="10 11">NOV-77</strain>
    </source>
</reference>
<evidence type="ECO:0000256" key="8">
    <source>
        <dbReference type="SAM" id="SignalP"/>
    </source>
</evidence>
<accession>A0A6G0R275</accession>
<evidence type="ECO:0000256" key="3">
    <source>
        <dbReference type="ARBA" id="ARBA00022617"/>
    </source>
</evidence>
<gene>
    <name evidence="10" type="ORF">PF008_g19554</name>
</gene>
<feature type="chain" id="PRO_5026146196" description="Heme haloperoxidase family profile domain-containing protein" evidence="8">
    <location>
        <begin position="21"/>
        <end position="256"/>
    </location>
</feature>
<evidence type="ECO:0000259" key="9">
    <source>
        <dbReference type="PROSITE" id="PS51405"/>
    </source>
</evidence>
<dbReference type="GO" id="GO:0004601">
    <property type="term" value="F:peroxidase activity"/>
    <property type="evidence" value="ECO:0007669"/>
    <property type="project" value="UniProtKB-KW"/>
</dbReference>
<dbReference type="Pfam" id="PF01328">
    <property type="entry name" value="Peroxidase_2"/>
    <property type="match status" value="1"/>
</dbReference>
<dbReference type="Gene3D" id="1.10.489.10">
    <property type="entry name" value="Chloroperoxidase-like"/>
    <property type="match status" value="1"/>
</dbReference>
<keyword evidence="3" id="KW-0349">Heme</keyword>
<dbReference type="SUPFAM" id="SSF47571">
    <property type="entry name" value="Cloroperoxidase"/>
    <property type="match status" value="1"/>
</dbReference>
<dbReference type="PROSITE" id="PS51405">
    <property type="entry name" value="HEME_HALOPEROXIDASE"/>
    <property type="match status" value="1"/>
</dbReference>
<keyword evidence="6" id="KW-0408">Iron</keyword>
<dbReference type="PANTHER" id="PTHR33577">
    <property type="entry name" value="STERIGMATOCYSTIN BIOSYNTHESIS PEROXIDASE STCC-RELATED"/>
    <property type="match status" value="1"/>
</dbReference>
<sequence>MVSWLATLSFAATAFGVVQGYTASEGAVLAAAAATPVGVYFRPPFSMTSGRPGDLAPFRRSPCPALNTLANHGYLPRDGKNITVKMALAAARDKFNIAEDLAAVIRTLTPAQFDLNDLSKHNDPIEHDASLARSDAYFGEDPAFATLGLVTNMLSYGADGQIDVTDVAKIRASRVAYGQKNNPEFDYSSTPAFIGGAESALLLRGLGGLNGNYSKTSFVSTFFLLETFPLDWQKSPTEITYPDVLATISYLAAVEV</sequence>
<evidence type="ECO:0000256" key="4">
    <source>
        <dbReference type="ARBA" id="ARBA00022723"/>
    </source>
</evidence>
<keyword evidence="4" id="KW-0479">Metal-binding</keyword>
<dbReference type="AlphaFoldDB" id="A0A6G0R275"/>
<evidence type="ECO:0000256" key="5">
    <source>
        <dbReference type="ARBA" id="ARBA00023002"/>
    </source>
</evidence>